<reference evidence="1" key="2">
    <citation type="submission" date="2012-05" db="EMBL/GenBank/DDBJ databases">
        <title>The Genome Annotation of Fusarium oxysporum PHW808.</title>
        <authorList>
            <consortium name="The Broad Institute Genomics Platform"/>
            <person name="Ma L.-J."/>
            <person name="Corby-Kistler H."/>
            <person name="Broz K."/>
            <person name="Gale L.R."/>
            <person name="Jonkers W."/>
            <person name="O'Donnell K."/>
            <person name="Ploetz R."/>
            <person name="Steinberg C."/>
            <person name="Schwartz D.C."/>
            <person name="VanEtten H."/>
            <person name="Zhou S."/>
            <person name="Young S.K."/>
            <person name="Zeng Q."/>
            <person name="Gargeya S."/>
            <person name="Fitzgerald M."/>
            <person name="Abouelleil A."/>
            <person name="Alvarado L."/>
            <person name="Chapman S.B."/>
            <person name="Gainer-Dewar J."/>
            <person name="Goldberg J."/>
            <person name="Griggs A."/>
            <person name="Gujja S."/>
            <person name="Hansen M."/>
            <person name="Howarth C."/>
            <person name="Imamovic A."/>
            <person name="Ireland A."/>
            <person name="Larimer J."/>
            <person name="McCowan C."/>
            <person name="Murphy C."/>
            <person name="Pearson M."/>
            <person name="Poon T.W."/>
            <person name="Priest M."/>
            <person name="Roberts A."/>
            <person name="Saif S."/>
            <person name="Shea T."/>
            <person name="Sykes S."/>
            <person name="Wortman J."/>
            <person name="Nusbaum C."/>
            <person name="Birren B."/>
        </authorList>
    </citation>
    <scope>NUCLEOTIDE SEQUENCE</scope>
    <source>
        <strain evidence="1">54008</strain>
    </source>
</reference>
<dbReference type="AlphaFoldDB" id="X0GZB8"/>
<organism evidence="1">
    <name type="scientific">Fusarium oxysporum f. sp. conglutinans race 2 54008</name>
    <dbReference type="NCBI Taxonomy" id="1089457"/>
    <lineage>
        <taxon>Eukaryota</taxon>
        <taxon>Fungi</taxon>
        <taxon>Dikarya</taxon>
        <taxon>Ascomycota</taxon>
        <taxon>Pezizomycotina</taxon>
        <taxon>Sordariomycetes</taxon>
        <taxon>Hypocreomycetidae</taxon>
        <taxon>Hypocreales</taxon>
        <taxon>Nectriaceae</taxon>
        <taxon>Fusarium</taxon>
        <taxon>Fusarium oxysporum species complex</taxon>
    </lineage>
</organism>
<dbReference type="HOGENOM" id="CLU_3368572_0_0_1"/>
<accession>X0GZB8</accession>
<gene>
    <name evidence="1" type="ORF">FOPG_18541</name>
</gene>
<dbReference type="EMBL" id="JH659180">
    <property type="protein sequence ID" value="EXL65225.1"/>
    <property type="molecule type" value="Genomic_DNA"/>
</dbReference>
<name>X0GZB8_FUSOX</name>
<sequence>MPYCSACFRANYPYSITSQAYMSIFEGSSSSSIFY</sequence>
<reference evidence="1" key="1">
    <citation type="submission" date="2011-11" db="EMBL/GenBank/DDBJ databases">
        <title>The Genome Sequence of Fusarium oxysporum PHW808.</title>
        <authorList>
            <consortium name="The Broad Institute Genome Sequencing Platform"/>
            <person name="Ma L.-J."/>
            <person name="Gale L.R."/>
            <person name="Schwartz D.C."/>
            <person name="Zhou S."/>
            <person name="Corby-Kistler H."/>
            <person name="Young S.K."/>
            <person name="Zeng Q."/>
            <person name="Gargeya S."/>
            <person name="Fitzgerald M."/>
            <person name="Haas B."/>
            <person name="Abouelleil A."/>
            <person name="Alvarado L."/>
            <person name="Arachchi H.M."/>
            <person name="Berlin A."/>
            <person name="Brown A."/>
            <person name="Chapman S.B."/>
            <person name="Chen Z."/>
            <person name="Dunbar C."/>
            <person name="Freedman E."/>
            <person name="Gearin G."/>
            <person name="Goldberg J."/>
            <person name="Griggs A."/>
            <person name="Gujja S."/>
            <person name="Heiman D."/>
            <person name="Howarth C."/>
            <person name="Larson L."/>
            <person name="Lui A."/>
            <person name="MacDonald P.J.P."/>
            <person name="Montmayeur A."/>
            <person name="Murphy C."/>
            <person name="Neiman D."/>
            <person name="Pearson M."/>
            <person name="Priest M."/>
            <person name="Roberts A."/>
            <person name="Saif S."/>
            <person name="Shea T."/>
            <person name="Shenoy N."/>
            <person name="Sisk P."/>
            <person name="Stolte C."/>
            <person name="Sykes S."/>
            <person name="Wortman J."/>
            <person name="Nusbaum C."/>
            <person name="Birren B."/>
        </authorList>
    </citation>
    <scope>NUCLEOTIDE SEQUENCE [LARGE SCALE GENOMIC DNA]</scope>
    <source>
        <strain evidence="1">54008</strain>
    </source>
</reference>
<evidence type="ECO:0000313" key="1">
    <source>
        <dbReference type="EMBL" id="EXL65225.1"/>
    </source>
</evidence>
<proteinExistence type="predicted"/>
<dbReference type="Proteomes" id="UP000030676">
    <property type="component" value="Unassembled WGS sequence"/>
</dbReference>
<protein>
    <submittedName>
        <fullName evidence="1">Uncharacterized protein</fullName>
    </submittedName>
</protein>